<proteinExistence type="predicted"/>
<dbReference type="Proteomes" id="UP000594454">
    <property type="component" value="Chromosome 2"/>
</dbReference>
<dbReference type="GO" id="GO:0003723">
    <property type="term" value="F:RNA binding"/>
    <property type="evidence" value="ECO:0007669"/>
    <property type="project" value="UniProtKB-KW"/>
</dbReference>
<protein>
    <recommendedName>
        <fullName evidence="5">RRM domain-containing protein</fullName>
    </recommendedName>
</protein>
<dbReference type="GO" id="GO:0005634">
    <property type="term" value="C:nucleus"/>
    <property type="evidence" value="ECO:0007669"/>
    <property type="project" value="TreeGrafter"/>
</dbReference>
<accession>A0A7R8UI27</accession>
<dbReference type="EMBL" id="LR899010">
    <property type="protein sequence ID" value="CAD7081176.1"/>
    <property type="molecule type" value="Genomic_DNA"/>
</dbReference>
<dbReference type="AlphaFoldDB" id="A0A7R8UI27"/>
<keyword evidence="4" id="KW-1185">Reference proteome</keyword>
<dbReference type="PROSITE" id="PS51257">
    <property type="entry name" value="PROKAR_LIPOPROTEIN"/>
    <property type="match status" value="1"/>
</dbReference>
<evidence type="ECO:0000256" key="1">
    <source>
        <dbReference type="ARBA" id="ARBA00022884"/>
    </source>
</evidence>
<gene>
    <name evidence="3" type="ORF">HERILL_LOCUS4297</name>
</gene>
<dbReference type="PANTHER" id="PTHR14398">
    <property type="entry name" value="RNA RECOGNITION RRM/RNP DOMAIN"/>
    <property type="match status" value="1"/>
</dbReference>
<evidence type="ECO:0008006" key="5">
    <source>
        <dbReference type="Google" id="ProtNLM"/>
    </source>
</evidence>
<feature type="compositionally biased region" description="Basic and acidic residues" evidence="2">
    <location>
        <begin position="214"/>
        <end position="231"/>
    </location>
</feature>
<feature type="region of interest" description="Disordered" evidence="2">
    <location>
        <begin position="208"/>
        <end position="235"/>
    </location>
</feature>
<evidence type="ECO:0000313" key="3">
    <source>
        <dbReference type="EMBL" id="CAD7081176.1"/>
    </source>
</evidence>
<sequence length="331" mass="36165">MDDTVPRRSNSSTDSNINNAVPQVILGTSCTIELRGIPKWMNTIAQLDSHFSEYGRLMDIKVGYQADPGAATVTFSNQAEAGVAYRSTAIGFRNGSWTFRAPSTTRNNQMDVFKMPPRETARTFIRKEEKKNEGLQRRKQQLLDGHCKQLEALKAILAKCGPNDPGRGEKLNMIKRLLSSMEGIMIEVAGLKPTDRLTDPALISLKKCGSNEDASGKSRKTSDNNLLRDNDNGTVEKVSSVNKTIKVDVDEMGTQGKIEVAVNRGIAESAIAHNKIGAVRDIPTPEESNNHSSKSCETAYANNALRNGEATDIGQPDLASETTEFARLLVP</sequence>
<dbReference type="OrthoDB" id="443401at2759"/>
<name>A0A7R8UI27_HERIL</name>
<evidence type="ECO:0000256" key="2">
    <source>
        <dbReference type="SAM" id="MobiDB-lite"/>
    </source>
</evidence>
<dbReference type="SUPFAM" id="SSF54928">
    <property type="entry name" value="RNA-binding domain, RBD"/>
    <property type="match status" value="1"/>
</dbReference>
<dbReference type="InterPro" id="IPR045137">
    <property type="entry name" value="RBM26/27"/>
</dbReference>
<dbReference type="InParanoid" id="A0A7R8UI27"/>
<dbReference type="InterPro" id="IPR035979">
    <property type="entry name" value="RBD_domain_sf"/>
</dbReference>
<evidence type="ECO:0000313" key="4">
    <source>
        <dbReference type="Proteomes" id="UP000594454"/>
    </source>
</evidence>
<dbReference type="PANTHER" id="PTHR14398:SF0">
    <property type="entry name" value="ZINC FINGER PROTEIN SWM"/>
    <property type="match status" value="1"/>
</dbReference>
<reference evidence="3 4" key="1">
    <citation type="submission" date="2020-11" db="EMBL/GenBank/DDBJ databases">
        <authorList>
            <person name="Wallbank WR R."/>
            <person name="Pardo Diaz C."/>
            <person name="Kozak K."/>
            <person name="Martin S."/>
            <person name="Jiggins C."/>
            <person name="Moest M."/>
            <person name="Warren A I."/>
            <person name="Generalovic N T."/>
            <person name="Byers J.R.P. K."/>
            <person name="Montejo-Kovacevich G."/>
            <person name="Yen C E."/>
        </authorList>
    </citation>
    <scope>NUCLEOTIDE SEQUENCE [LARGE SCALE GENOMIC DNA]</scope>
</reference>
<keyword evidence="1" id="KW-0694">RNA-binding</keyword>
<organism evidence="3 4">
    <name type="scientific">Hermetia illucens</name>
    <name type="common">Black soldier fly</name>
    <dbReference type="NCBI Taxonomy" id="343691"/>
    <lineage>
        <taxon>Eukaryota</taxon>
        <taxon>Metazoa</taxon>
        <taxon>Ecdysozoa</taxon>
        <taxon>Arthropoda</taxon>
        <taxon>Hexapoda</taxon>
        <taxon>Insecta</taxon>
        <taxon>Pterygota</taxon>
        <taxon>Neoptera</taxon>
        <taxon>Endopterygota</taxon>
        <taxon>Diptera</taxon>
        <taxon>Brachycera</taxon>
        <taxon>Stratiomyomorpha</taxon>
        <taxon>Stratiomyidae</taxon>
        <taxon>Hermetiinae</taxon>
        <taxon>Hermetia</taxon>
    </lineage>
</organism>